<dbReference type="Pfam" id="PF05222">
    <property type="entry name" value="AlaDh_PNT_N"/>
    <property type="match status" value="1"/>
</dbReference>
<keyword evidence="10" id="KW-1185">Reference proteome</keyword>
<dbReference type="GO" id="GO:0019878">
    <property type="term" value="P:lysine biosynthetic process via aminoadipic acid"/>
    <property type="evidence" value="ECO:0007669"/>
    <property type="project" value="TreeGrafter"/>
</dbReference>
<evidence type="ECO:0000256" key="2">
    <source>
        <dbReference type="ARBA" id="ARBA00004720"/>
    </source>
</evidence>
<dbReference type="AlphaFoldDB" id="A0A8H6ZGT7"/>
<feature type="domain" description="Alanine dehydrogenase/pyridine nucleotide transhydrogenase N-terminal" evidence="8">
    <location>
        <begin position="14"/>
        <end position="165"/>
    </location>
</feature>
<dbReference type="SUPFAM" id="SSF55347">
    <property type="entry name" value="Glyceraldehyde-3-phosphate dehydrogenase-like, C-terminal domain"/>
    <property type="match status" value="1"/>
</dbReference>
<dbReference type="RefSeq" id="XP_036625769.1">
    <property type="nucleotide sequence ID" value="XM_036772123.1"/>
</dbReference>
<comment type="similarity">
    <text evidence="6">In the C-terminal section; belongs to the saccharopine dehydrogenase family.</text>
</comment>
<dbReference type="Gene3D" id="3.40.50.720">
    <property type="entry name" value="NAD(P)-binding Rossmann-like Domain"/>
    <property type="match status" value="3"/>
</dbReference>
<dbReference type="Pfam" id="PF16653">
    <property type="entry name" value="Sacchrp_dh_C"/>
    <property type="match status" value="1"/>
</dbReference>
<dbReference type="UniPathway" id="UPA00868">
    <property type="reaction ID" value="UER00835"/>
</dbReference>
<dbReference type="Gene3D" id="1.10.1870.10">
    <property type="entry name" value="Domain 3, Saccharopine reductase"/>
    <property type="match status" value="1"/>
</dbReference>
<dbReference type="GO" id="GO:0005737">
    <property type="term" value="C:cytoplasm"/>
    <property type="evidence" value="ECO:0007669"/>
    <property type="project" value="TreeGrafter"/>
</dbReference>
<gene>
    <name evidence="9" type="ORF">PC9H_002487</name>
</gene>
<evidence type="ECO:0000256" key="4">
    <source>
        <dbReference type="ARBA" id="ARBA00023154"/>
    </source>
</evidence>
<dbReference type="InterPro" id="IPR036291">
    <property type="entry name" value="NAD(P)-bd_dom_sf"/>
</dbReference>
<keyword evidence="5" id="KW-0511">Multifunctional enzyme</keyword>
<keyword evidence="4" id="KW-0457">Lysine biosynthesis</keyword>
<dbReference type="SMART" id="SM01003">
    <property type="entry name" value="AlaDh_PNT_N"/>
    <property type="match status" value="1"/>
</dbReference>
<accession>A0A8H6ZGT7</accession>
<reference evidence="9" key="1">
    <citation type="submission" date="2019-07" db="EMBL/GenBank/DDBJ databases">
        <authorList>
            <person name="Palmer J.M."/>
        </authorList>
    </citation>
    <scope>NUCLEOTIDE SEQUENCE</scope>
    <source>
        <strain evidence="9">PC9</strain>
    </source>
</reference>
<dbReference type="Gene3D" id="3.30.360.10">
    <property type="entry name" value="Dihydrodipicolinate Reductase, domain 2"/>
    <property type="match status" value="1"/>
</dbReference>
<evidence type="ECO:0000313" key="9">
    <source>
        <dbReference type="EMBL" id="KAF7416222.1"/>
    </source>
</evidence>
<dbReference type="InterPro" id="IPR032095">
    <property type="entry name" value="Sacchrp_dh-like_C"/>
</dbReference>
<dbReference type="PANTHER" id="PTHR11133">
    <property type="entry name" value="SACCHAROPINE DEHYDROGENASE"/>
    <property type="match status" value="1"/>
</dbReference>
<comment type="caution">
    <text evidence="9">The sequence shown here is derived from an EMBL/GenBank/DDBJ whole genome shotgun (WGS) entry which is preliminary data.</text>
</comment>
<evidence type="ECO:0000256" key="5">
    <source>
        <dbReference type="ARBA" id="ARBA00023268"/>
    </source>
</evidence>
<evidence type="ECO:0000256" key="1">
    <source>
        <dbReference type="ARBA" id="ARBA00004682"/>
    </source>
</evidence>
<dbReference type="SUPFAM" id="SSF51735">
    <property type="entry name" value="NAD(P)-binding Rossmann-fold domains"/>
    <property type="match status" value="1"/>
</dbReference>
<keyword evidence="4" id="KW-0028">Amino-acid biosynthesis</keyword>
<dbReference type="VEuPathDB" id="FungiDB:PC9H_002487"/>
<comment type="pathway">
    <text evidence="1">Amino-acid degradation; L-lysine degradation via saccharopine pathway; glutaryl-CoA from L-lysine: step 1/6.</text>
</comment>
<proteinExistence type="inferred from homology"/>
<dbReference type="Pfam" id="PF03435">
    <property type="entry name" value="Sacchrp_dh_NADP"/>
    <property type="match status" value="1"/>
</dbReference>
<keyword evidence="3" id="KW-0560">Oxidoreductase</keyword>
<dbReference type="GO" id="GO:0033512">
    <property type="term" value="P:L-lysine catabolic process to acetyl-CoA via saccharopine"/>
    <property type="evidence" value="ECO:0007669"/>
    <property type="project" value="UniProtKB-UniPathway"/>
</dbReference>
<evidence type="ECO:0000313" key="10">
    <source>
        <dbReference type="Proteomes" id="UP000623687"/>
    </source>
</evidence>
<dbReference type="SMART" id="SM01002">
    <property type="entry name" value="AlaDh_PNT_C"/>
    <property type="match status" value="1"/>
</dbReference>
<sequence>MASLARPARNVVVGIRKEDPARIWERRCPLTPTHIYNLRRKDVKVFVERCQRRIWSEKELVEAGAKIVPSLEDADIVLGIKEPPVETVLTRPPFDNPRTHVMFSHTAKGQPYNTGLLAKFLPKYNLKDDLNGIMSRAPRLIDYELIKDEESDKRVVGFGWFAGVAGVLESLSSMAHSHLEMGIASPFLYTPRPHTQSSLSALRASLKQIGNTIKEKGTPPALGPVVIGLTGNGNVSQGCISMLRELPIQYVQPKDLPRLVSDTRTPLDRIYLVHALPHHYISRLDGAPYDREDYYRAPQSYRSDFAEKIAPYLTLLLNGAGWQSSFPRLMTTKQLEAALFRANTIGGARLLNIGDISCDLGGGLEFMTRSSTISEPFYKVQVNPSLPAVQIMSVDILPTTIPLDASEHFAEAFSPYLNALIEQYQQFPSNSNKWPDSDDKYMKALDRATIAMDGELTSPHLWLQDNVAKWRAENPSEAQKLADDASGIFLMSLFKGNGRNREHETKAAEKQQVYKPLNVGKAGVTDVTNADRRGKKKRMLMLGSGMVAGPAVDEIARRADVELLIASNSLREVEKLTERHLNVKYRIIDMKDLNTVSDLISESDVIISLLPASLHPKAAKLCIKHKKHLVTASYISSDMALLNMSAIDADVLLLNEIGLDPGIDHCSAISLIERLKSQDKMITSFISFCGGLPAPDVPHVPFRYKFSWSPRGVLAAALNSAQYRLNHTTYNITGDNLLKTYFPDVPITDKFDLEGIANRDSLTYLNTYNLEDEPIRTILRGTLRHVRRLHLYPGFSKLMDSFKSLGILETNRLMYLERWSSLVPQALSMKLGVKFGTLDIPGAIKTLVGESQARELFDALRWLGLLPSIDASAPIQSFPPMPREKLAPIDLFSILLAHKLKYRSSEKDMVLMSHEIIASPKILGAKSEIHTSNLIVLGDDRASAMARTVGLPVAFAALRVIDDQVAVRGVVGPGHESIYRPILSELERVGLGMQESMRVAEVGGQPPIEKVLVPGAF</sequence>
<organism evidence="9 10">
    <name type="scientific">Pleurotus ostreatus</name>
    <name type="common">Oyster mushroom</name>
    <name type="synonym">White-rot fungus</name>
    <dbReference type="NCBI Taxonomy" id="5322"/>
    <lineage>
        <taxon>Eukaryota</taxon>
        <taxon>Fungi</taxon>
        <taxon>Dikarya</taxon>
        <taxon>Basidiomycota</taxon>
        <taxon>Agaricomycotina</taxon>
        <taxon>Agaricomycetes</taxon>
        <taxon>Agaricomycetidae</taxon>
        <taxon>Agaricales</taxon>
        <taxon>Pleurotineae</taxon>
        <taxon>Pleurotaceae</taxon>
        <taxon>Pleurotus</taxon>
    </lineage>
</organism>
<evidence type="ECO:0000259" key="7">
    <source>
        <dbReference type="SMART" id="SM01002"/>
    </source>
</evidence>
<dbReference type="GeneID" id="59372328"/>
<protein>
    <recommendedName>
        <fullName evidence="11">Saccharopine dehydrogenase (NAD(+), L-glutamate-forming)</fullName>
    </recommendedName>
</protein>
<dbReference type="CDD" id="cd12189">
    <property type="entry name" value="LKR_SDH_like"/>
    <property type="match status" value="1"/>
</dbReference>
<feature type="domain" description="Alanine dehydrogenase/pyridine nucleotide transhydrogenase NAD(H)-binding" evidence="7">
    <location>
        <begin position="212"/>
        <end position="393"/>
    </location>
</feature>
<dbReference type="GO" id="GO:0004753">
    <property type="term" value="F:saccharopine dehydrogenase activity"/>
    <property type="evidence" value="ECO:0007669"/>
    <property type="project" value="TreeGrafter"/>
</dbReference>
<comment type="pathway">
    <text evidence="2">Amino-acid degradation; L-lysine degradation via saccharopine pathway; glutaryl-CoA from L-lysine: step 2/6.</text>
</comment>
<dbReference type="EMBL" id="JACETU010000011">
    <property type="protein sequence ID" value="KAF7416222.1"/>
    <property type="molecule type" value="Genomic_DNA"/>
</dbReference>
<dbReference type="PANTHER" id="PTHR11133:SF23">
    <property type="entry name" value="SACCHAROPINE DEHYDROGENASE [NAD(+), L-LYSINE-FORMING]"/>
    <property type="match status" value="1"/>
</dbReference>
<dbReference type="InterPro" id="IPR007886">
    <property type="entry name" value="AlaDH/PNT_N"/>
</dbReference>
<name>A0A8H6ZGT7_PLEOS</name>
<dbReference type="InterPro" id="IPR051168">
    <property type="entry name" value="AASS"/>
</dbReference>
<dbReference type="Proteomes" id="UP000623687">
    <property type="component" value="Unassembled WGS sequence"/>
</dbReference>
<evidence type="ECO:0008006" key="11">
    <source>
        <dbReference type="Google" id="ProtNLM"/>
    </source>
</evidence>
<dbReference type="SUPFAM" id="SSF52283">
    <property type="entry name" value="Formate/glycerate dehydrogenase catalytic domain-like"/>
    <property type="match status" value="1"/>
</dbReference>
<dbReference type="InterPro" id="IPR007698">
    <property type="entry name" value="AlaDH/PNT_NAD(H)-bd"/>
</dbReference>
<evidence type="ECO:0000259" key="8">
    <source>
        <dbReference type="SMART" id="SM01003"/>
    </source>
</evidence>
<evidence type="ECO:0000256" key="6">
    <source>
        <dbReference type="ARBA" id="ARBA00025744"/>
    </source>
</evidence>
<evidence type="ECO:0000256" key="3">
    <source>
        <dbReference type="ARBA" id="ARBA00023002"/>
    </source>
</evidence>
<dbReference type="InterPro" id="IPR005097">
    <property type="entry name" value="Sacchrp_dh_NADP-bd"/>
</dbReference>
<dbReference type="OrthoDB" id="10059875at2759"/>